<proteinExistence type="predicted"/>
<evidence type="ECO:0000313" key="1">
    <source>
        <dbReference type="EMBL" id="SUZ83125.1"/>
    </source>
</evidence>
<dbReference type="AlphaFoldDB" id="A0A381QUS0"/>
<dbReference type="Pfam" id="PF01244">
    <property type="entry name" value="Peptidase_M19"/>
    <property type="match status" value="1"/>
</dbReference>
<dbReference type="GO" id="GO:0070573">
    <property type="term" value="F:metallodipeptidase activity"/>
    <property type="evidence" value="ECO:0007669"/>
    <property type="project" value="InterPro"/>
</dbReference>
<dbReference type="PROSITE" id="PS51365">
    <property type="entry name" value="RENAL_DIPEPTIDASE_2"/>
    <property type="match status" value="1"/>
</dbReference>
<dbReference type="SUPFAM" id="SSF51556">
    <property type="entry name" value="Metallo-dependent hydrolases"/>
    <property type="match status" value="1"/>
</dbReference>
<sequence>MKKQIFLTLSILLLAGSVDSEEQKKDLDARIKSINSNFIFADMHAHPSRFHRSNIDSISEEEIHRYKAHNINVVVASISTDMAYTGDYDTEDGTVPKGQYKPSSGQSFALTLERLQRIQNTFTEGRAVHADSPSLLLKARDEGNLAIIPAMEGADGLEGDIENLYRFYEMGLRLIQLVHFRANALGHIQSHPYSPGGLTEFGEKVVEEANRLNLIIDVAHANTETIKDVLEISKDPVIFSHGGLKALRDQDRALTDEEVILIAKKGGIVGIWPHGRYIESVTRMVDYIDHVIDLVGPEHVGIASDLRGVSKYSKGFGREANFSAIAEEMILRGHDDETVGKVMGGNFFRLWQEVSK</sequence>
<organism evidence="1">
    <name type="scientific">marine metagenome</name>
    <dbReference type="NCBI Taxonomy" id="408172"/>
    <lineage>
        <taxon>unclassified sequences</taxon>
        <taxon>metagenomes</taxon>
        <taxon>ecological metagenomes</taxon>
    </lineage>
</organism>
<name>A0A381QUS0_9ZZZZ</name>
<dbReference type="PANTHER" id="PTHR10443:SF12">
    <property type="entry name" value="DIPEPTIDASE"/>
    <property type="match status" value="1"/>
</dbReference>
<dbReference type="InterPro" id="IPR032466">
    <property type="entry name" value="Metal_Hydrolase"/>
</dbReference>
<evidence type="ECO:0008006" key="2">
    <source>
        <dbReference type="Google" id="ProtNLM"/>
    </source>
</evidence>
<accession>A0A381QUS0</accession>
<reference evidence="1" key="1">
    <citation type="submission" date="2018-05" db="EMBL/GenBank/DDBJ databases">
        <authorList>
            <person name="Lanie J.A."/>
            <person name="Ng W.-L."/>
            <person name="Kazmierczak K.M."/>
            <person name="Andrzejewski T.M."/>
            <person name="Davidsen T.M."/>
            <person name="Wayne K.J."/>
            <person name="Tettelin H."/>
            <person name="Glass J.I."/>
            <person name="Rusch D."/>
            <person name="Podicherti R."/>
            <person name="Tsui H.-C.T."/>
            <person name="Winkler M.E."/>
        </authorList>
    </citation>
    <scope>NUCLEOTIDE SEQUENCE</scope>
</reference>
<gene>
    <name evidence="1" type="ORF">METZ01_LOCUS35979</name>
</gene>
<dbReference type="GO" id="GO:0006508">
    <property type="term" value="P:proteolysis"/>
    <property type="evidence" value="ECO:0007669"/>
    <property type="project" value="InterPro"/>
</dbReference>
<protein>
    <recommendedName>
        <fullName evidence="2">Membrane dipeptidase</fullName>
    </recommendedName>
</protein>
<dbReference type="PANTHER" id="PTHR10443">
    <property type="entry name" value="MICROSOMAL DIPEPTIDASE"/>
    <property type="match status" value="1"/>
</dbReference>
<dbReference type="EMBL" id="UINC01001537">
    <property type="protein sequence ID" value="SUZ83125.1"/>
    <property type="molecule type" value="Genomic_DNA"/>
</dbReference>
<dbReference type="InterPro" id="IPR008257">
    <property type="entry name" value="Pept_M19"/>
</dbReference>
<dbReference type="Gene3D" id="3.20.20.140">
    <property type="entry name" value="Metal-dependent hydrolases"/>
    <property type="match status" value="1"/>
</dbReference>
<dbReference type="PROSITE" id="PS00869">
    <property type="entry name" value="RENAL_DIPEPTIDASE_1"/>
    <property type="match status" value="1"/>
</dbReference>
<dbReference type="InterPro" id="IPR000180">
    <property type="entry name" value="Dipep_AS"/>
</dbReference>